<dbReference type="Proteomes" id="UP000308600">
    <property type="component" value="Unassembled WGS sequence"/>
</dbReference>
<evidence type="ECO:0000313" key="1">
    <source>
        <dbReference type="EMBL" id="TFK74038.1"/>
    </source>
</evidence>
<protein>
    <submittedName>
        <fullName evidence="1">Glycosyltransferase family 17 protein</fullName>
    </submittedName>
</protein>
<accession>A0ACD3B7G8</accession>
<gene>
    <name evidence="1" type="ORF">BDN72DRAFT_834043</name>
</gene>
<proteinExistence type="predicted"/>
<name>A0ACD3B7G8_9AGAR</name>
<sequence length="366" mass="42450">MVLLLLRGSRFKVIFITTLLFCAILLYYIQQNHYQIRNALSYATRPLWDKADGPEEVISHYYAEGMKFDAHTCKLHGWDSRQDQANLKVFDAVLFSTELDLLEIRMNELDGIVDKFFIVESNATFTGNPKEAYFANNRGRFKKFEEKIVYTLIPGSVLRDGQSPWDVESYTRDVMTHLIRDHVREHPSGTAPLVLMSDLDEIPSRHTLQLLKACDFGPSIHLQLRNFLYSFEWYLGPSSWRASVHLWRPNSYYRHSKSGERALADAGWHCSYCFRTLGEYVTKMKGFSHADRIGGHPELLEVRRIQEVICKGTDIFGMLPEAYSYLDLFHQLNLEPYKSAVDLPLYLLENSERFSFLLPGGCVRHE</sequence>
<organism evidence="1 2">
    <name type="scientific">Pluteus cervinus</name>
    <dbReference type="NCBI Taxonomy" id="181527"/>
    <lineage>
        <taxon>Eukaryota</taxon>
        <taxon>Fungi</taxon>
        <taxon>Dikarya</taxon>
        <taxon>Basidiomycota</taxon>
        <taxon>Agaricomycotina</taxon>
        <taxon>Agaricomycetes</taxon>
        <taxon>Agaricomycetidae</taxon>
        <taxon>Agaricales</taxon>
        <taxon>Pluteineae</taxon>
        <taxon>Pluteaceae</taxon>
        <taxon>Pluteus</taxon>
    </lineage>
</organism>
<keyword evidence="2" id="KW-1185">Reference proteome</keyword>
<reference evidence="1 2" key="1">
    <citation type="journal article" date="2019" name="Nat. Ecol. Evol.">
        <title>Megaphylogeny resolves global patterns of mushroom evolution.</title>
        <authorList>
            <person name="Varga T."/>
            <person name="Krizsan K."/>
            <person name="Foldi C."/>
            <person name="Dima B."/>
            <person name="Sanchez-Garcia M."/>
            <person name="Sanchez-Ramirez S."/>
            <person name="Szollosi G.J."/>
            <person name="Szarkandi J.G."/>
            <person name="Papp V."/>
            <person name="Albert L."/>
            <person name="Andreopoulos W."/>
            <person name="Angelini C."/>
            <person name="Antonin V."/>
            <person name="Barry K.W."/>
            <person name="Bougher N.L."/>
            <person name="Buchanan P."/>
            <person name="Buyck B."/>
            <person name="Bense V."/>
            <person name="Catcheside P."/>
            <person name="Chovatia M."/>
            <person name="Cooper J."/>
            <person name="Damon W."/>
            <person name="Desjardin D."/>
            <person name="Finy P."/>
            <person name="Geml J."/>
            <person name="Haridas S."/>
            <person name="Hughes K."/>
            <person name="Justo A."/>
            <person name="Karasinski D."/>
            <person name="Kautmanova I."/>
            <person name="Kiss B."/>
            <person name="Kocsube S."/>
            <person name="Kotiranta H."/>
            <person name="LaButti K.M."/>
            <person name="Lechner B.E."/>
            <person name="Liimatainen K."/>
            <person name="Lipzen A."/>
            <person name="Lukacs Z."/>
            <person name="Mihaltcheva S."/>
            <person name="Morgado L.N."/>
            <person name="Niskanen T."/>
            <person name="Noordeloos M.E."/>
            <person name="Ohm R.A."/>
            <person name="Ortiz-Santana B."/>
            <person name="Ovrebo C."/>
            <person name="Racz N."/>
            <person name="Riley R."/>
            <person name="Savchenko A."/>
            <person name="Shiryaev A."/>
            <person name="Soop K."/>
            <person name="Spirin V."/>
            <person name="Szebenyi C."/>
            <person name="Tomsovsky M."/>
            <person name="Tulloss R.E."/>
            <person name="Uehling J."/>
            <person name="Grigoriev I.V."/>
            <person name="Vagvolgyi C."/>
            <person name="Papp T."/>
            <person name="Martin F.M."/>
            <person name="Miettinen O."/>
            <person name="Hibbett D.S."/>
            <person name="Nagy L.G."/>
        </authorList>
    </citation>
    <scope>NUCLEOTIDE SEQUENCE [LARGE SCALE GENOMIC DNA]</scope>
    <source>
        <strain evidence="1 2">NL-1719</strain>
    </source>
</reference>
<dbReference type="EMBL" id="ML208271">
    <property type="protein sequence ID" value="TFK74038.1"/>
    <property type="molecule type" value="Genomic_DNA"/>
</dbReference>
<evidence type="ECO:0000313" key="2">
    <source>
        <dbReference type="Proteomes" id="UP000308600"/>
    </source>
</evidence>